<dbReference type="OrthoDB" id="4096362at2759"/>
<organism evidence="10 11">
    <name type="scientific">Danionella cerebrum</name>
    <dbReference type="NCBI Taxonomy" id="2873325"/>
    <lineage>
        <taxon>Eukaryota</taxon>
        <taxon>Metazoa</taxon>
        <taxon>Chordata</taxon>
        <taxon>Craniata</taxon>
        <taxon>Vertebrata</taxon>
        <taxon>Euteleostomi</taxon>
        <taxon>Actinopterygii</taxon>
        <taxon>Neopterygii</taxon>
        <taxon>Teleostei</taxon>
        <taxon>Ostariophysi</taxon>
        <taxon>Cypriniformes</taxon>
        <taxon>Danionidae</taxon>
        <taxon>Danioninae</taxon>
        <taxon>Danionella</taxon>
    </lineage>
</organism>
<dbReference type="GO" id="GO:0005794">
    <property type="term" value="C:Golgi apparatus"/>
    <property type="evidence" value="ECO:0007669"/>
    <property type="project" value="TreeGrafter"/>
</dbReference>
<keyword evidence="2 7" id="KW-0808">Transferase</keyword>
<dbReference type="STRING" id="623744.A0A553PIT0"/>
<feature type="domain" description="Palmitoyltransferase DHHC" evidence="9">
    <location>
        <begin position="243"/>
        <end position="315"/>
    </location>
</feature>
<keyword evidence="4 7" id="KW-1133">Transmembrane helix</keyword>
<keyword evidence="3 7" id="KW-0812">Transmembrane</keyword>
<reference evidence="10 11" key="1">
    <citation type="journal article" date="2019" name="Sci. Data">
        <title>Hybrid genome assembly and annotation of Danionella translucida.</title>
        <authorList>
            <person name="Kadobianskyi M."/>
            <person name="Schulze L."/>
            <person name="Schuelke M."/>
            <person name="Judkewitz B."/>
        </authorList>
    </citation>
    <scope>NUCLEOTIDE SEQUENCE [LARGE SCALE GENOMIC DNA]</scope>
    <source>
        <strain evidence="10 11">Bolton</strain>
    </source>
</reference>
<dbReference type="PROSITE" id="PS50216">
    <property type="entry name" value="DHHC"/>
    <property type="match status" value="1"/>
</dbReference>
<comment type="subcellular location">
    <subcellularLocation>
        <location evidence="1">Membrane</location>
        <topology evidence="1">Multi-pass membrane protein</topology>
    </subcellularLocation>
</comment>
<gene>
    <name evidence="10" type="ORF">DNTS_007216</name>
</gene>
<feature type="transmembrane region" description="Helical" evidence="7">
    <location>
        <begin position="289"/>
        <end position="314"/>
    </location>
</feature>
<dbReference type="EMBL" id="SRMA01026681">
    <property type="protein sequence ID" value="TRY77579.1"/>
    <property type="molecule type" value="Genomic_DNA"/>
</dbReference>
<evidence type="ECO:0000259" key="9">
    <source>
        <dbReference type="Pfam" id="PF01529"/>
    </source>
</evidence>
<dbReference type="EC" id="2.3.1.225" evidence="7"/>
<dbReference type="GO" id="GO:0019706">
    <property type="term" value="F:protein-cysteine S-palmitoyltransferase activity"/>
    <property type="evidence" value="ECO:0007669"/>
    <property type="project" value="UniProtKB-EC"/>
</dbReference>
<evidence type="ECO:0000256" key="7">
    <source>
        <dbReference type="RuleBase" id="RU079119"/>
    </source>
</evidence>
<comment type="similarity">
    <text evidence="7">Belongs to the DHHC palmitoyltransferase family.</text>
</comment>
<dbReference type="GO" id="GO:0005783">
    <property type="term" value="C:endoplasmic reticulum"/>
    <property type="evidence" value="ECO:0007669"/>
    <property type="project" value="TreeGrafter"/>
</dbReference>
<accession>A0A553PIT0</accession>
<evidence type="ECO:0000256" key="4">
    <source>
        <dbReference type="ARBA" id="ARBA00022989"/>
    </source>
</evidence>
<sequence>MHLGLEETIRECQYNQICTHSSSSMETPLAKKVKRKWQVFPGRNKFYCNGRIMMAKQTGVFYLTMVLILVTSGLFFTFDLVQYRVCVVLTGADRLKSQLNDAAQTQSNKVILGGAITRQFRHRWRAAQVLTVLLVSIRLLSDFSGPFVCPLPHQSFCFLSGSCPFLASNLTPAIPAIGGVLFVFVMGMLLRASFSDPGVLPRATPEEAADIERQIDATNVPSGPGYRPPPRTREVLINGQTVKLKYCFTCKIFRPPRASHCSLCDNCVDRFDHHCPWVGNCVGRRNYRFFYLFILSLSFLTLFIFAFVITHVILIRRSLVELGLALEATAEQQINADGFCKKFFGRGTSFVDPLESADPSTDRDSYLGRFRDPSALSSYRKSKHWFSAAQASRSQTLDRRPGSNRTGFLSALKDSPARYPFPHSVSVWFQLKSLQQSPGSSSVTYNSSVFLDFCTVLEVVVCFFSVWSIVGLSGFHTYLISSNQTTNEDIKGSWSSKRGKGNYNPYTSGNILRNCCGALCGPLPPRSFPRGGQPSQRRNVPLLLTGANLSLIDRRGFVEPDAMQPAAQTNGASSYPPNQLPIHMCAQDQCIQSTKFVLQAATNPLLHSQPVILSGGPPLQAKSALGGPCSTLGPPQPSLPSSIPGLTCGGELLALRDSEIHCHHHLHHQHFISPEETPSPPIPGPVSLPCSSHLGHHVHPAQLFHPASQDSLHEDSVRGLVKLSSV</sequence>
<dbReference type="Proteomes" id="UP000316079">
    <property type="component" value="Unassembled WGS sequence"/>
</dbReference>
<evidence type="ECO:0000256" key="5">
    <source>
        <dbReference type="ARBA" id="ARBA00023136"/>
    </source>
</evidence>
<feature type="compositionally biased region" description="Pro residues" evidence="8">
    <location>
        <begin position="677"/>
        <end position="686"/>
    </location>
</feature>
<dbReference type="Pfam" id="PF01529">
    <property type="entry name" value="DHHC"/>
    <property type="match status" value="1"/>
</dbReference>
<dbReference type="InterPro" id="IPR001594">
    <property type="entry name" value="Palmitoyltrfase_DHHC"/>
</dbReference>
<dbReference type="GO" id="GO:0016020">
    <property type="term" value="C:membrane"/>
    <property type="evidence" value="ECO:0007669"/>
    <property type="project" value="UniProtKB-SubCell"/>
</dbReference>
<evidence type="ECO:0000313" key="11">
    <source>
        <dbReference type="Proteomes" id="UP000316079"/>
    </source>
</evidence>
<dbReference type="PANTHER" id="PTHR22883:SF28">
    <property type="entry name" value="PALMITOYLTRANSFERASE ZDHHC14"/>
    <property type="match status" value="1"/>
</dbReference>
<evidence type="ECO:0000256" key="6">
    <source>
        <dbReference type="ARBA" id="ARBA00023315"/>
    </source>
</evidence>
<evidence type="ECO:0000313" key="10">
    <source>
        <dbReference type="EMBL" id="TRY77579.1"/>
    </source>
</evidence>
<feature type="region of interest" description="Disordered" evidence="8">
    <location>
        <begin position="671"/>
        <end position="690"/>
    </location>
</feature>
<keyword evidence="11" id="KW-1185">Reference proteome</keyword>
<evidence type="ECO:0000256" key="3">
    <source>
        <dbReference type="ARBA" id="ARBA00022692"/>
    </source>
</evidence>
<evidence type="ECO:0000256" key="2">
    <source>
        <dbReference type="ARBA" id="ARBA00022679"/>
    </source>
</evidence>
<name>A0A553PIT0_9TELE</name>
<dbReference type="AlphaFoldDB" id="A0A553PIT0"/>
<protein>
    <recommendedName>
        <fullName evidence="7">Palmitoyltransferase</fullName>
        <ecNumber evidence="7">2.3.1.225</ecNumber>
    </recommendedName>
</protein>
<comment type="caution">
    <text evidence="10">The sequence shown here is derived from an EMBL/GenBank/DDBJ whole genome shotgun (WGS) entry which is preliminary data.</text>
</comment>
<comment type="domain">
    <text evidence="7">The DHHC domain is required for palmitoyltransferase activity.</text>
</comment>
<dbReference type="PANTHER" id="PTHR22883">
    <property type="entry name" value="ZINC FINGER DHHC DOMAIN CONTAINING PROTEIN"/>
    <property type="match status" value="1"/>
</dbReference>
<evidence type="ECO:0000256" key="1">
    <source>
        <dbReference type="ARBA" id="ARBA00004141"/>
    </source>
</evidence>
<feature type="transmembrane region" description="Helical" evidence="7">
    <location>
        <begin position="173"/>
        <end position="192"/>
    </location>
</feature>
<keyword evidence="6 7" id="KW-0012">Acyltransferase</keyword>
<evidence type="ECO:0000256" key="8">
    <source>
        <dbReference type="SAM" id="MobiDB-lite"/>
    </source>
</evidence>
<feature type="transmembrane region" description="Helical" evidence="7">
    <location>
        <begin position="60"/>
        <end position="78"/>
    </location>
</feature>
<keyword evidence="5 7" id="KW-0472">Membrane</keyword>
<dbReference type="InterPro" id="IPR039859">
    <property type="entry name" value="PFA4/ZDH16/20/ERF2-like"/>
</dbReference>
<proteinExistence type="inferred from homology"/>
<dbReference type="GO" id="GO:0006612">
    <property type="term" value="P:protein targeting to membrane"/>
    <property type="evidence" value="ECO:0007669"/>
    <property type="project" value="TreeGrafter"/>
</dbReference>
<comment type="catalytic activity">
    <reaction evidence="7">
        <text>L-cysteinyl-[protein] + hexadecanoyl-CoA = S-hexadecanoyl-L-cysteinyl-[protein] + CoA</text>
        <dbReference type="Rhea" id="RHEA:36683"/>
        <dbReference type="Rhea" id="RHEA-COMP:10131"/>
        <dbReference type="Rhea" id="RHEA-COMP:11032"/>
        <dbReference type="ChEBI" id="CHEBI:29950"/>
        <dbReference type="ChEBI" id="CHEBI:57287"/>
        <dbReference type="ChEBI" id="CHEBI:57379"/>
        <dbReference type="ChEBI" id="CHEBI:74151"/>
        <dbReference type="EC" id="2.3.1.225"/>
    </reaction>
</comment>